<keyword evidence="2" id="KW-1185">Reference proteome</keyword>
<organism evidence="1 2">
    <name type="scientific">Racocetra persica</name>
    <dbReference type="NCBI Taxonomy" id="160502"/>
    <lineage>
        <taxon>Eukaryota</taxon>
        <taxon>Fungi</taxon>
        <taxon>Fungi incertae sedis</taxon>
        <taxon>Mucoromycota</taxon>
        <taxon>Glomeromycotina</taxon>
        <taxon>Glomeromycetes</taxon>
        <taxon>Diversisporales</taxon>
        <taxon>Gigasporaceae</taxon>
        <taxon>Racocetra</taxon>
    </lineage>
</organism>
<feature type="non-terminal residue" evidence="1">
    <location>
        <position position="156"/>
    </location>
</feature>
<accession>A0ACA9PS80</accession>
<comment type="caution">
    <text evidence="1">The sequence shown here is derived from an EMBL/GenBank/DDBJ whole genome shotgun (WGS) entry which is preliminary data.</text>
</comment>
<proteinExistence type="predicted"/>
<reference evidence="1" key="1">
    <citation type="submission" date="2021-06" db="EMBL/GenBank/DDBJ databases">
        <authorList>
            <person name="Kallberg Y."/>
            <person name="Tangrot J."/>
            <person name="Rosling A."/>
        </authorList>
    </citation>
    <scope>NUCLEOTIDE SEQUENCE</scope>
    <source>
        <strain evidence="1">MA461A</strain>
    </source>
</reference>
<sequence length="156" mass="18007">MFNHEKSKAIKLLNTMHYLKEKNKDTIIFVHLQNKAIDFIKESLYQPNLSIQALKDETKQLKYKNASNFVISNTVQQIKQANSFRILVDESTYGDIKKKNLPSITMIDLKDINKYNAETVSKIVIEVCNSYNINISKYAVWLTNNTAYLLGNLNEA</sequence>
<name>A0ACA9PS80_9GLOM</name>
<protein>
    <submittedName>
        <fullName evidence="1">5254_t:CDS:1</fullName>
    </submittedName>
</protein>
<dbReference type="EMBL" id="CAJVQC010021887">
    <property type="protein sequence ID" value="CAG8715463.1"/>
    <property type="molecule type" value="Genomic_DNA"/>
</dbReference>
<evidence type="ECO:0000313" key="1">
    <source>
        <dbReference type="EMBL" id="CAG8715463.1"/>
    </source>
</evidence>
<dbReference type="Proteomes" id="UP000789920">
    <property type="component" value="Unassembled WGS sequence"/>
</dbReference>
<gene>
    <name evidence="1" type="ORF">RPERSI_LOCUS10857</name>
</gene>
<evidence type="ECO:0000313" key="2">
    <source>
        <dbReference type="Proteomes" id="UP000789920"/>
    </source>
</evidence>